<comment type="caution">
    <text evidence="3">The sequence shown here is derived from an EMBL/GenBank/DDBJ whole genome shotgun (WGS) entry which is preliminary data.</text>
</comment>
<dbReference type="InterPro" id="IPR049174">
    <property type="entry name" value="Beta-AFase-like"/>
</dbReference>
<evidence type="ECO:0000313" key="3">
    <source>
        <dbReference type="EMBL" id="MCQ4839635.1"/>
    </source>
</evidence>
<keyword evidence="3" id="KW-0378">Hydrolase</keyword>
<dbReference type="PANTHER" id="PTHR43465:SF2">
    <property type="entry name" value="DUF1680 DOMAIN PROTEIN (AFU_ORTHOLOGUE AFUA_1G08910)"/>
    <property type="match status" value="1"/>
</dbReference>
<sequence>MKRVKFGAVKPEGALRASIQADMDGCIGHLEELAPAIVCNQDIYGEDRLTRLSKQAELGRKPDEHSEFEGGGTEVQFMWWNSESQSNWRDGYVRAALLLEDPVLRKKADGYIDRILATQDEDGYLGIYGTDLRYRHTTENGELWSKSTLYRVLLGYYEATGEQRVKDALVRAFDNLMEGYPMGSSDPFLVDKSFCGHCHGLTIVDALGGMYELTGDEKYLDYAVWLYERYSANEVEEEDLTLSSIRNPHYFWKNHGVHLYEHLRAVILAASRKAEYRPLLELVRAKLPYYLTPSGGPIGDEWVNRRTANASRTGYEFCSVTELFDSYALLLEKTGDLSVGDDMEWLYFNAGLGMKHPTESSIMYCKTDNCYTANRQRNPGDVYADERYKYSPVHQTTAVCCVPNMGRLTPHYVQNMFLAEDDGFTASLFGESRFTGEFGGVPVTIRQLTSYPAETEVTFEVTVPKPVHFTLRVRRPKWAESVSAGCDFSEKPGCIAVEREWNGTQRVTVRFSCSVKIRTDFCRDAFVTRGPLVYALPIEAREHQLLAYETRPFREVAYESLQREREALRIHEDDRGSFVYEPAVSGSWREQTVTGKFWDGAQTQTLSMVPMGGTILRKVTFPLAADKRA</sequence>
<dbReference type="InterPro" id="IPR008928">
    <property type="entry name" value="6-hairpin_glycosidase_sf"/>
</dbReference>
<dbReference type="EMBL" id="JANFZH010000012">
    <property type="protein sequence ID" value="MCQ4839635.1"/>
    <property type="molecule type" value="Genomic_DNA"/>
</dbReference>
<dbReference type="InterPro" id="IPR012341">
    <property type="entry name" value="6hp_glycosidase-like_sf"/>
</dbReference>
<dbReference type="RefSeq" id="WP_082942030.1">
    <property type="nucleotide sequence ID" value="NZ_CABKVV010000010.1"/>
</dbReference>
<dbReference type="GeneID" id="90531325"/>
<evidence type="ECO:0000313" key="4">
    <source>
        <dbReference type="Proteomes" id="UP001524473"/>
    </source>
</evidence>
<gene>
    <name evidence="3" type="ORF">NE695_06885</name>
</gene>
<reference evidence="3 4" key="1">
    <citation type="submission" date="2022-06" db="EMBL/GenBank/DDBJ databases">
        <title>Isolation of gut microbiota from human fecal samples.</title>
        <authorList>
            <person name="Pamer E.G."/>
            <person name="Barat B."/>
            <person name="Waligurski E."/>
            <person name="Medina S."/>
            <person name="Paddock L."/>
            <person name="Mostad J."/>
        </authorList>
    </citation>
    <scope>NUCLEOTIDE SEQUENCE [LARGE SCALE GENOMIC DNA]</scope>
    <source>
        <strain evidence="3 4">DFI.9.73</strain>
    </source>
</reference>
<protein>
    <submittedName>
        <fullName evidence="3">Glycoside hydrolase family 127 protein</fullName>
    </submittedName>
</protein>
<accession>A0ABT1RY67</accession>
<dbReference type="Gene3D" id="1.50.10.10">
    <property type="match status" value="1"/>
</dbReference>
<dbReference type="InterPro" id="IPR012878">
    <property type="entry name" value="Beta-AFase-like_GH127_cat"/>
</dbReference>
<feature type="domain" description="Non-reducing end beta-L-arabinofuranosidase-like GH127 catalytic" evidence="1">
    <location>
        <begin position="79"/>
        <end position="229"/>
    </location>
</feature>
<keyword evidence="4" id="KW-1185">Reference proteome</keyword>
<dbReference type="PANTHER" id="PTHR43465">
    <property type="entry name" value="DUF1680 DOMAIN PROTEIN (AFU_ORTHOLOGUE AFUA_1G08910)"/>
    <property type="match status" value="1"/>
</dbReference>
<feature type="domain" description="Non-reducing end beta-L-arabinofuranosidase-like GH127 middle" evidence="2">
    <location>
        <begin position="426"/>
        <end position="511"/>
    </location>
</feature>
<dbReference type="Pfam" id="PF07944">
    <property type="entry name" value="Beta-AFase-like_GH127_cat"/>
    <property type="match status" value="1"/>
</dbReference>
<organism evidence="3 4">
    <name type="scientific">Neglectibacter timonensis</name>
    <dbReference type="NCBI Taxonomy" id="1776382"/>
    <lineage>
        <taxon>Bacteria</taxon>
        <taxon>Bacillati</taxon>
        <taxon>Bacillota</taxon>
        <taxon>Clostridia</taxon>
        <taxon>Eubacteriales</taxon>
        <taxon>Oscillospiraceae</taxon>
        <taxon>Neglectibacter</taxon>
    </lineage>
</organism>
<dbReference type="GO" id="GO:0016787">
    <property type="term" value="F:hydrolase activity"/>
    <property type="evidence" value="ECO:0007669"/>
    <property type="project" value="UniProtKB-KW"/>
</dbReference>
<dbReference type="InterPro" id="IPR049046">
    <property type="entry name" value="Beta-AFase-like_GH127_middle"/>
</dbReference>
<dbReference type="Pfam" id="PF20736">
    <property type="entry name" value="Glyco_hydro127M"/>
    <property type="match status" value="1"/>
</dbReference>
<evidence type="ECO:0000259" key="1">
    <source>
        <dbReference type="Pfam" id="PF07944"/>
    </source>
</evidence>
<dbReference type="Proteomes" id="UP001524473">
    <property type="component" value="Unassembled WGS sequence"/>
</dbReference>
<dbReference type="SUPFAM" id="SSF48208">
    <property type="entry name" value="Six-hairpin glycosidases"/>
    <property type="match status" value="1"/>
</dbReference>
<name>A0ABT1RY67_9FIRM</name>
<proteinExistence type="predicted"/>
<evidence type="ECO:0000259" key="2">
    <source>
        <dbReference type="Pfam" id="PF20736"/>
    </source>
</evidence>